<dbReference type="EMBL" id="CP002085">
    <property type="protein sequence ID" value="ADK84536.1"/>
    <property type="molecule type" value="Genomic_DNA"/>
</dbReference>
<accession>E1QFS6</accession>
<evidence type="ECO:0008006" key="4">
    <source>
        <dbReference type="Google" id="ProtNLM"/>
    </source>
</evidence>
<proteinExistence type="predicted"/>
<feature type="signal peptide" evidence="1">
    <location>
        <begin position="1"/>
        <end position="25"/>
    </location>
</feature>
<name>E1QFS6_DESB2</name>
<keyword evidence="1" id="KW-0732">Signal</keyword>
<dbReference type="KEGG" id="dbr:Deba_1168"/>
<gene>
    <name evidence="2" type="ordered locus">Deba_1168</name>
</gene>
<evidence type="ECO:0000313" key="3">
    <source>
        <dbReference type="Proteomes" id="UP000009047"/>
    </source>
</evidence>
<evidence type="ECO:0000313" key="2">
    <source>
        <dbReference type="EMBL" id="ADK84536.1"/>
    </source>
</evidence>
<feature type="chain" id="PRO_5005344219" description="PEP-CTERM protein-sorting domain-containing protein" evidence="1">
    <location>
        <begin position="26"/>
        <end position="252"/>
    </location>
</feature>
<dbReference type="NCBIfam" id="TIGR02595">
    <property type="entry name" value="PEP_CTERM"/>
    <property type="match status" value="1"/>
</dbReference>
<organism evidence="2 3">
    <name type="scientific">Desulfarculus baarsii (strain ATCC 33931 / DSM 2075 / LMG 7858 / VKM B-1802 / 2st14)</name>
    <dbReference type="NCBI Taxonomy" id="644282"/>
    <lineage>
        <taxon>Bacteria</taxon>
        <taxon>Pseudomonadati</taxon>
        <taxon>Thermodesulfobacteriota</taxon>
        <taxon>Desulfarculia</taxon>
        <taxon>Desulfarculales</taxon>
        <taxon>Desulfarculaceae</taxon>
        <taxon>Desulfarculus</taxon>
    </lineage>
</organism>
<keyword evidence="3" id="KW-1185">Reference proteome</keyword>
<dbReference type="InterPro" id="IPR013424">
    <property type="entry name" value="Ice-binding_C"/>
</dbReference>
<reference evidence="2 3" key="1">
    <citation type="journal article" date="2010" name="Stand. Genomic Sci.">
        <title>Complete genome sequence of Desulfarculus baarsii type strain (2st14).</title>
        <authorList>
            <person name="Sun H."/>
            <person name="Spring S."/>
            <person name="Lapidus A."/>
            <person name="Davenport K."/>
            <person name="Del Rio T.G."/>
            <person name="Tice H."/>
            <person name="Nolan M."/>
            <person name="Copeland A."/>
            <person name="Cheng J.F."/>
            <person name="Lucas S."/>
            <person name="Tapia R."/>
            <person name="Goodwin L."/>
            <person name="Pitluck S."/>
            <person name="Ivanova N."/>
            <person name="Pagani I."/>
            <person name="Mavromatis K."/>
            <person name="Ovchinnikova G."/>
            <person name="Pati A."/>
            <person name="Chen A."/>
            <person name="Palaniappan K."/>
            <person name="Hauser L."/>
            <person name="Chang Y.J."/>
            <person name="Jeffries C.D."/>
            <person name="Detter J.C."/>
            <person name="Han C."/>
            <person name="Rohde M."/>
            <person name="Brambilla E."/>
            <person name="Goker M."/>
            <person name="Woyke T."/>
            <person name="Bristow J."/>
            <person name="Eisen J.A."/>
            <person name="Markowitz V."/>
            <person name="Hugenholtz P."/>
            <person name="Kyrpides N.C."/>
            <person name="Klenk H.P."/>
            <person name="Land M."/>
        </authorList>
    </citation>
    <scope>NUCLEOTIDE SEQUENCE [LARGE SCALE GENOMIC DNA]</scope>
    <source>
        <strain evidence="3">ATCC 33931 / DSM 2075 / LMG 7858 / VKM B-1802 / 2st14</strain>
    </source>
</reference>
<dbReference type="HOGENOM" id="CLU_1101486_0_0_7"/>
<dbReference type="AlphaFoldDB" id="E1QFS6"/>
<sequence>MASRKLLIILMALALSLTMAGVALASTIDLAGTGAGGSFDGVVHGRNDKYKPNKNNTGLPDGRVNWGSTKEPGWLHLGWLEMTSSDTAELNDKYLWMENFNIYEATGVDPKDGQSFALGTEYSINQVLQLTIAESFGKHNSINAGGDDFGSLTLTGLNFGFDGTRGGSLTLTGFITSTYLGDDPSQFSLTLFDHDSGGNQIMNALNKGKPSAQNVNVDGQIVVPSAGTPEPTALLLLGSALGLAGVLRRRRA</sequence>
<protein>
    <recommendedName>
        <fullName evidence="4">PEP-CTERM protein-sorting domain-containing protein</fullName>
    </recommendedName>
</protein>
<dbReference type="RefSeq" id="WP_013257990.1">
    <property type="nucleotide sequence ID" value="NC_014365.1"/>
</dbReference>
<dbReference type="OrthoDB" id="9947351at2"/>
<dbReference type="Proteomes" id="UP000009047">
    <property type="component" value="Chromosome"/>
</dbReference>
<evidence type="ECO:0000256" key="1">
    <source>
        <dbReference type="SAM" id="SignalP"/>
    </source>
</evidence>